<dbReference type="GO" id="GO:0046166">
    <property type="term" value="P:glyceraldehyde-3-phosphate biosynthetic process"/>
    <property type="evidence" value="ECO:0007669"/>
    <property type="project" value="TreeGrafter"/>
</dbReference>
<keyword evidence="1 2" id="KW-0413">Isomerase</keyword>
<dbReference type="PANTHER" id="PTHR21139:SF42">
    <property type="entry name" value="TRIOSEPHOSPHATE ISOMERASE"/>
    <property type="match status" value="1"/>
</dbReference>
<evidence type="ECO:0000256" key="1">
    <source>
        <dbReference type="ARBA" id="ARBA00023235"/>
    </source>
</evidence>
<accession>A0A3B1BM66</accession>
<protein>
    <submittedName>
        <fullName evidence="2">Triosephosphate isomerase</fullName>
        <ecNumber evidence="2">5.3.1.1</ecNumber>
    </submittedName>
</protein>
<dbReference type="Pfam" id="PF00121">
    <property type="entry name" value="TIM"/>
    <property type="match status" value="1"/>
</dbReference>
<dbReference type="AlphaFoldDB" id="A0A3B1BM66"/>
<dbReference type="Gene3D" id="3.20.20.70">
    <property type="entry name" value="Aldolase class I"/>
    <property type="match status" value="1"/>
</dbReference>
<dbReference type="GO" id="GO:0019563">
    <property type="term" value="P:glycerol catabolic process"/>
    <property type="evidence" value="ECO:0007669"/>
    <property type="project" value="TreeGrafter"/>
</dbReference>
<dbReference type="InterPro" id="IPR000652">
    <property type="entry name" value="Triosephosphate_isomerase"/>
</dbReference>
<proteinExistence type="predicted"/>
<feature type="non-terminal residue" evidence="2">
    <location>
        <position position="1"/>
    </location>
</feature>
<reference evidence="2" key="1">
    <citation type="submission" date="2018-06" db="EMBL/GenBank/DDBJ databases">
        <authorList>
            <person name="Zhirakovskaya E."/>
        </authorList>
    </citation>
    <scope>NUCLEOTIDE SEQUENCE</scope>
</reference>
<dbReference type="SUPFAM" id="SSF51351">
    <property type="entry name" value="Triosephosphate isomerase (TIM)"/>
    <property type="match status" value="1"/>
</dbReference>
<dbReference type="InterPro" id="IPR020861">
    <property type="entry name" value="Triosephosphate_isomerase_AS"/>
</dbReference>
<name>A0A3B1BM66_9ZZZZ</name>
<evidence type="ECO:0000313" key="2">
    <source>
        <dbReference type="EMBL" id="VAX19039.1"/>
    </source>
</evidence>
<dbReference type="GO" id="GO:0005829">
    <property type="term" value="C:cytosol"/>
    <property type="evidence" value="ECO:0007669"/>
    <property type="project" value="TreeGrafter"/>
</dbReference>
<dbReference type="PROSITE" id="PS00171">
    <property type="entry name" value="TIM_1"/>
    <property type="match status" value="1"/>
</dbReference>
<gene>
    <name evidence="2" type="ORF">MNBD_NITROSPINAE04-1000</name>
</gene>
<dbReference type="GO" id="GO:0004807">
    <property type="term" value="F:triose-phosphate isomerase activity"/>
    <property type="evidence" value="ECO:0007669"/>
    <property type="project" value="UniProtKB-EC"/>
</dbReference>
<dbReference type="InterPro" id="IPR013785">
    <property type="entry name" value="Aldolase_TIM"/>
</dbReference>
<dbReference type="NCBIfam" id="TIGR00419">
    <property type="entry name" value="tim"/>
    <property type="match status" value="1"/>
</dbReference>
<dbReference type="EMBL" id="UOGA01000143">
    <property type="protein sequence ID" value="VAX19039.1"/>
    <property type="molecule type" value="Genomic_DNA"/>
</dbReference>
<dbReference type="GO" id="GO:0006094">
    <property type="term" value="P:gluconeogenesis"/>
    <property type="evidence" value="ECO:0007669"/>
    <property type="project" value="TreeGrafter"/>
</dbReference>
<dbReference type="CDD" id="cd00311">
    <property type="entry name" value="TIM"/>
    <property type="match status" value="1"/>
</dbReference>
<dbReference type="EC" id="5.3.1.1" evidence="2"/>
<dbReference type="GO" id="GO:0006096">
    <property type="term" value="P:glycolytic process"/>
    <property type="evidence" value="ECO:0007669"/>
    <property type="project" value="TreeGrafter"/>
</dbReference>
<dbReference type="InterPro" id="IPR035990">
    <property type="entry name" value="TIM_sf"/>
</dbReference>
<dbReference type="PROSITE" id="PS51440">
    <property type="entry name" value="TIM_2"/>
    <property type="match status" value="1"/>
</dbReference>
<dbReference type="PANTHER" id="PTHR21139">
    <property type="entry name" value="TRIOSEPHOSPHATE ISOMERASE"/>
    <property type="match status" value="1"/>
</dbReference>
<organism evidence="2">
    <name type="scientific">hydrothermal vent metagenome</name>
    <dbReference type="NCBI Taxonomy" id="652676"/>
    <lineage>
        <taxon>unclassified sequences</taxon>
        <taxon>metagenomes</taxon>
        <taxon>ecological metagenomes</taxon>
    </lineage>
</organism>
<sequence>CKYVIVGHSERRQYFGETDETVNRKIKISLKFGLKTIVCVGESLDERETGKTLEILTSQVVWALKGLEKGDLDHVVIAYEPVWAIGTGKTATPAQADGAHAHIRKEIKELYDENVADDIRILYGGSMKPGNAAELLNLENIDGGLIGGASLKAGDFVAIIDAGVKASE</sequence>